<gene>
    <name evidence="2" type="ORF">GPL20_38160</name>
</gene>
<evidence type="ECO:0000259" key="1">
    <source>
        <dbReference type="Pfam" id="PF01370"/>
    </source>
</evidence>
<proteinExistence type="predicted"/>
<dbReference type="Pfam" id="PF01370">
    <property type="entry name" value="Epimerase"/>
    <property type="match status" value="1"/>
</dbReference>
<name>A0A844TIC8_9BRAD</name>
<dbReference type="PANTHER" id="PTHR43245">
    <property type="entry name" value="BIFUNCTIONAL POLYMYXIN RESISTANCE PROTEIN ARNA"/>
    <property type="match status" value="1"/>
</dbReference>
<feature type="domain" description="NAD-dependent epimerase/dehydratase" evidence="1">
    <location>
        <begin position="5"/>
        <end position="224"/>
    </location>
</feature>
<keyword evidence="3" id="KW-1185">Reference proteome</keyword>
<comment type="caution">
    <text evidence="2">The sequence shown here is derived from an EMBL/GenBank/DDBJ whole genome shotgun (WGS) entry which is preliminary data.</text>
</comment>
<dbReference type="OrthoDB" id="9795501at2"/>
<dbReference type="Gene3D" id="3.40.50.720">
    <property type="entry name" value="NAD(P)-binding Rossmann-like Domain"/>
    <property type="match status" value="1"/>
</dbReference>
<dbReference type="RefSeq" id="WP_157337848.1">
    <property type="nucleotide sequence ID" value="NZ_JANADL010000072.1"/>
</dbReference>
<dbReference type="Proteomes" id="UP000449969">
    <property type="component" value="Unassembled WGS sequence"/>
</dbReference>
<accession>A0A844TIC8</accession>
<dbReference type="AlphaFoldDB" id="A0A844TIC8"/>
<dbReference type="InterPro" id="IPR050177">
    <property type="entry name" value="Lipid_A_modif_metabolic_enz"/>
</dbReference>
<dbReference type="InterPro" id="IPR036291">
    <property type="entry name" value="NAD(P)-bd_dom_sf"/>
</dbReference>
<reference evidence="2 3" key="1">
    <citation type="submission" date="2019-12" db="EMBL/GenBank/DDBJ databases">
        <title>Draft genome sequences Bradyrhizobium cajani AMBPC1010, Bradyrhizobium pachyrhizi AMBPC1040 and Bradyrhizobium yuanmingense ALSPC3051, three plant growth promoting strains isolated from nodules of Cajanus cajan L. in Dominican Republic.</title>
        <authorList>
            <person name="Flores-Felix J.D."/>
            <person name="Araujo J."/>
            <person name="Diaz-Alcantara C."/>
            <person name="Gonzalez-Andres F."/>
            <person name="Velazquez E."/>
        </authorList>
    </citation>
    <scope>NUCLEOTIDE SEQUENCE [LARGE SCALE GENOMIC DNA]</scope>
    <source>
        <strain evidence="2 3">1010</strain>
    </source>
</reference>
<evidence type="ECO:0000313" key="2">
    <source>
        <dbReference type="EMBL" id="MVT78793.1"/>
    </source>
</evidence>
<evidence type="ECO:0000313" key="3">
    <source>
        <dbReference type="Proteomes" id="UP000449969"/>
    </source>
</evidence>
<dbReference type="SUPFAM" id="SSF51735">
    <property type="entry name" value="NAD(P)-binding Rossmann-fold domains"/>
    <property type="match status" value="1"/>
</dbReference>
<sequence>MVNTALVTGGAGYFGQLLSKQLLERGTHVRVFDLNFPRFSHPNLEVFKGTILDRDAVKQAVSGVHKVFHTVAQVPLAKDIDLFWSVNKDGTQVIAEEAAAAKVEKLIYTSSSAVFGAPKSNPVTEDTQPNPVEDYGRAKLAGEIVCKSVMERSGLDVSIVRPRTILGHGRLGIVHILLDWIERGLDVPVLGGGNNRYQFVHADDLACACVSASNTKGFGVFNIGAAEFGTMRELLETLIDHAGSNSQIKSIPAWPSALAGTLASAFGVSPLGPYHLLMYGRSMYFDISKAQAELGYAPKYSNSQMIIDTYDWYQANKPSLNMGGASHHTSPVKQQLLALLPYALRMIPG</sequence>
<organism evidence="2 3">
    <name type="scientific">Bradyrhizobium cajani</name>
    <dbReference type="NCBI Taxonomy" id="1928661"/>
    <lineage>
        <taxon>Bacteria</taxon>
        <taxon>Pseudomonadati</taxon>
        <taxon>Pseudomonadota</taxon>
        <taxon>Alphaproteobacteria</taxon>
        <taxon>Hyphomicrobiales</taxon>
        <taxon>Nitrobacteraceae</taxon>
        <taxon>Bradyrhizobium</taxon>
    </lineage>
</organism>
<protein>
    <submittedName>
        <fullName evidence="2">NAD-dependent epimerase/dehydratase family protein</fullName>
    </submittedName>
</protein>
<dbReference type="InterPro" id="IPR001509">
    <property type="entry name" value="Epimerase_deHydtase"/>
</dbReference>
<dbReference type="EMBL" id="WQNE01000072">
    <property type="protein sequence ID" value="MVT78793.1"/>
    <property type="molecule type" value="Genomic_DNA"/>
</dbReference>